<gene>
    <name evidence="8" type="ORF">ESZ00_13990</name>
</gene>
<evidence type="ECO:0000256" key="4">
    <source>
        <dbReference type="ARBA" id="ARBA00022692"/>
    </source>
</evidence>
<sequence>MTTDLVVNILRHMLEQAMLISAPVLIAAALISFLLSLAQTLTSLQEQTFTTVPRLLLVGTLILIGLPWFARRMVEYTVHMFTDLHRYLG</sequence>
<accession>A0A4V1NVG2</accession>
<keyword evidence="9" id="KW-1185">Reference proteome</keyword>
<comment type="caution">
    <text evidence="8">The sequence shown here is derived from an EMBL/GenBank/DDBJ whole genome shotgun (WGS) entry which is preliminary data.</text>
</comment>
<evidence type="ECO:0000256" key="2">
    <source>
        <dbReference type="ARBA" id="ARBA00006156"/>
    </source>
</evidence>
<reference evidence="8 9" key="1">
    <citation type="journal article" date="2016" name="Int. J. Syst. Evol. Microbiol.">
        <title>Acidipila dinghuensis sp. nov., an acidobacterium isolated from forest soil.</title>
        <authorList>
            <person name="Jiang Y.W."/>
            <person name="Wang J."/>
            <person name="Chen M.H."/>
            <person name="Lv Y.Y."/>
            <person name="Qiu L.H."/>
        </authorList>
    </citation>
    <scope>NUCLEOTIDE SEQUENCE [LARGE SCALE GENOMIC DNA]</scope>
    <source>
        <strain evidence="8 9">DHOF10</strain>
    </source>
</reference>
<evidence type="ECO:0000256" key="5">
    <source>
        <dbReference type="ARBA" id="ARBA00022989"/>
    </source>
</evidence>
<dbReference type="GO" id="GO:0009306">
    <property type="term" value="P:protein secretion"/>
    <property type="evidence" value="ECO:0007669"/>
    <property type="project" value="InterPro"/>
</dbReference>
<feature type="transmembrane region" description="Helical" evidence="7">
    <location>
        <begin position="51"/>
        <end position="70"/>
    </location>
</feature>
<evidence type="ECO:0000313" key="8">
    <source>
        <dbReference type="EMBL" id="RXS95660.1"/>
    </source>
</evidence>
<evidence type="ECO:0000313" key="9">
    <source>
        <dbReference type="Proteomes" id="UP000290253"/>
    </source>
</evidence>
<comment type="subcellular location">
    <subcellularLocation>
        <location evidence="1">Cell membrane</location>
        <topology evidence="1">Multi-pass membrane protein</topology>
    </subcellularLocation>
</comment>
<dbReference type="EMBL" id="SDMK01000002">
    <property type="protein sequence ID" value="RXS95660.1"/>
    <property type="molecule type" value="Genomic_DNA"/>
</dbReference>
<dbReference type="Proteomes" id="UP000290253">
    <property type="component" value="Unassembled WGS sequence"/>
</dbReference>
<protein>
    <submittedName>
        <fullName evidence="8">Flagellar biosynthetic protein FliQ</fullName>
    </submittedName>
</protein>
<keyword evidence="6 7" id="KW-0472">Membrane</keyword>
<dbReference type="AlphaFoldDB" id="A0A4V1NVG2"/>
<keyword evidence="8" id="KW-0282">Flagellum</keyword>
<keyword evidence="8" id="KW-0966">Cell projection</keyword>
<dbReference type="RefSeq" id="WP_129208856.1">
    <property type="nucleotide sequence ID" value="NZ_BMGU01000004.1"/>
</dbReference>
<dbReference type="PRINTS" id="PR00952">
    <property type="entry name" value="TYPE3IMQPROT"/>
</dbReference>
<keyword evidence="3" id="KW-1003">Cell membrane</keyword>
<evidence type="ECO:0000256" key="6">
    <source>
        <dbReference type="ARBA" id="ARBA00023136"/>
    </source>
</evidence>
<dbReference type="PANTHER" id="PTHR34040">
    <property type="entry name" value="FLAGELLAR BIOSYNTHETIC PROTEIN FLIQ"/>
    <property type="match status" value="1"/>
</dbReference>
<comment type="similarity">
    <text evidence="2">Belongs to the FliQ/MopD/SpaQ family.</text>
</comment>
<organism evidence="8 9">
    <name type="scientific">Silvibacterium dinghuense</name>
    <dbReference type="NCBI Taxonomy" id="1560006"/>
    <lineage>
        <taxon>Bacteria</taxon>
        <taxon>Pseudomonadati</taxon>
        <taxon>Acidobacteriota</taxon>
        <taxon>Terriglobia</taxon>
        <taxon>Terriglobales</taxon>
        <taxon>Acidobacteriaceae</taxon>
        <taxon>Silvibacterium</taxon>
    </lineage>
</organism>
<keyword evidence="4 7" id="KW-0812">Transmembrane</keyword>
<dbReference type="InterPro" id="IPR002191">
    <property type="entry name" value="Bac_export_3"/>
</dbReference>
<keyword evidence="8" id="KW-0969">Cilium</keyword>
<evidence type="ECO:0000256" key="3">
    <source>
        <dbReference type="ARBA" id="ARBA00022475"/>
    </source>
</evidence>
<dbReference type="Pfam" id="PF01313">
    <property type="entry name" value="Bac_export_3"/>
    <property type="match status" value="1"/>
</dbReference>
<evidence type="ECO:0000256" key="7">
    <source>
        <dbReference type="SAM" id="Phobius"/>
    </source>
</evidence>
<name>A0A4V1NVG2_9BACT</name>
<dbReference type="PANTHER" id="PTHR34040:SF2">
    <property type="entry name" value="FLAGELLAR BIOSYNTHETIC PROTEIN FLIQ"/>
    <property type="match status" value="1"/>
</dbReference>
<proteinExistence type="inferred from homology"/>
<keyword evidence="5 7" id="KW-1133">Transmembrane helix</keyword>
<evidence type="ECO:0000256" key="1">
    <source>
        <dbReference type="ARBA" id="ARBA00004651"/>
    </source>
</evidence>
<feature type="transmembrane region" description="Helical" evidence="7">
    <location>
        <begin position="17"/>
        <end position="39"/>
    </location>
</feature>
<dbReference type="GO" id="GO:0005886">
    <property type="term" value="C:plasma membrane"/>
    <property type="evidence" value="ECO:0007669"/>
    <property type="project" value="UniProtKB-SubCell"/>
</dbReference>